<sequence length="87" mass="9836">MANTHQELRGQSLLPNERVQAAWFVLQTQIMGGASKKDVREHYQKAMGYIDALRDAELIDAADFKLMATIVLRALNDALERLHNQAD</sequence>
<protein>
    <submittedName>
        <fullName evidence="1">Uncharacterized protein</fullName>
    </submittedName>
</protein>
<comment type="caution">
    <text evidence="1">The sequence shown here is derived from an EMBL/GenBank/DDBJ whole genome shotgun (WGS) entry which is preliminary data.</text>
</comment>
<gene>
    <name evidence="1" type="ORF">JV551A3_V1_460044</name>
</gene>
<reference evidence="1 2" key="1">
    <citation type="submission" date="2018-02" db="EMBL/GenBank/DDBJ databases">
        <authorList>
            <person name="Dubost A."/>
        </authorList>
    </citation>
    <scope>NUCLEOTIDE SEQUENCE [LARGE SCALE GENOMIC DNA]</scope>
    <source>
        <strain evidence="2">JV551A3</strain>
    </source>
</reference>
<dbReference type="Proteomes" id="UP000294335">
    <property type="component" value="Unassembled WGS sequence"/>
</dbReference>
<dbReference type="EMBL" id="OPYN01000046">
    <property type="protein sequence ID" value="SPO59181.1"/>
    <property type="molecule type" value="Genomic_DNA"/>
</dbReference>
<keyword evidence="2" id="KW-1185">Reference proteome</keyword>
<proteinExistence type="predicted"/>
<evidence type="ECO:0000313" key="2">
    <source>
        <dbReference type="Proteomes" id="UP000294335"/>
    </source>
</evidence>
<organism evidence="1 2">
    <name type="scientific">Pseudomonas inefficax</name>
    <dbReference type="NCBI Taxonomy" id="2078786"/>
    <lineage>
        <taxon>Bacteria</taxon>
        <taxon>Pseudomonadati</taxon>
        <taxon>Pseudomonadota</taxon>
        <taxon>Gammaproteobacteria</taxon>
        <taxon>Pseudomonadales</taxon>
        <taxon>Pseudomonadaceae</taxon>
        <taxon>Pseudomonas</taxon>
    </lineage>
</organism>
<name>A0AAQ1SS15_9PSED</name>
<dbReference type="AlphaFoldDB" id="A0AAQ1SS15"/>
<accession>A0AAQ1SS15</accession>
<evidence type="ECO:0000313" key="1">
    <source>
        <dbReference type="EMBL" id="SPO59181.1"/>
    </source>
</evidence>
<dbReference type="RefSeq" id="WP_133970198.1">
    <property type="nucleotide sequence ID" value="NZ_OPYN01000046.1"/>
</dbReference>